<dbReference type="SMART" id="SM00382">
    <property type="entry name" value="AAA"/>
    <property type="match status" value="1"/>
</dbReference>
<dbReference type="InterPro" id="IPR003593">
    <property type="entry name" value="AAA+_ATPase"/>
</dbReference>
<dbReference type="GO" id="GO:0015408">
    <property type="term" value="F:ABC-type ferric iron transporter activity"/>
    <property type="evidence" value="ECO:0007669"/>
    <property type="project" value="InterPro"/>
</dbReference>
<dbReference type="FunFam" id="3.40.50.300:FF:000425">
    <property type="entry name" value="Probable ABC transporter, ATP-binding subunit"/>
    <property type="match status" value="1"/>
</dbReference>
<dbReference type="InterPro" id="IPR027417">
    <property type="entry name" value="P-loop_NTPase"/>
</dbReference>
<dbReference type="PROSITE" id="PS00211">
    <property type="entry name" value="ABC_TRANSPORTER_1"/>
    <property type="match status" value="1"/>
</dbReference>
<dbReference type="AlphaFoldDB" id="A0AAU7AZ83"/>
<evidence type="ECO:0000256" key="4">
    <source>
        <dbReference type="ARBA" id="ARBA00022741"/>
    </source>
</evidence>
<dbReference type="EC" id="7.6.2.9" evidence="9"/>
<organism evidence="11">
    <name type="scientific">Paraconexibacter sp. AEG42_29</name>
    <dbReference type="NCBI Taxonomy" id="2997339"/>
    <lineage>
        <taxon>Bacteria</taxon>
        <taxon>Bacillati</taxon>
        <taxon>Actinomycetota</taxon>
        <taxon>Thermoleophilia</taxon>
        <taxon>Solirubrobacterales</taxon>
        <taxon>Paraconexibacteraceae</taxon>
        <taxon>Paraconexibacter</taxon>
    </lineage>
</organism>
<sequence length="344" mass="35982">MSAELAVEDAWVTLGGTPVLRGLSLGVASGTRSALVGPSGAGKTTLLRAVAGLTRLDAGTVRLGGRVMDGTPAHTRGVAVVFQEPRLLPHLDVAENVALPLRASGTSKRERRQRADELLGEVGLGALARRPVAGLSGGEQQRVALARALCADPQLLLLDEPLAALDPNRRDELRALLVALQQERRVTMLVVTHDRAEAAELGDRVALLMDGRIVQEGEPRALFERPASVAAARFLGMSNLIASTVRDGRAVVGGVPFDCPGPDGPATLAIRPEHVRLGGDGPLRATVLEAVYTGTAVRVLLSAAGALELTVTVPTDVAPRAGEVVRVDLPPRSLWRIPGEADPS</sequence>
<reference evidence="11" key="1">
    <citation type="submission" date="2022-12" db="EMBL/GenBank/DDBJ databases">
        <title>Paraconexibacter alkalitolerans sp. nov. and Baekduia alba sp. nov., isolated from soil and emended description of the genera Paraconexibacter (Chun et al., 2020) and Baekduia (An et al., 2020).</title>
        <authorList>
            <person name="Vieira S."/>
            <person name="Huber K.J."/>
            <person name="Geppert A."/>
            <person name="Wolf J."/>
            <person name="Neumann-Schaal M."/>
            <person name="Muesken M."/>
            <person name="Overmann J."/>
        </authorList>
    </citation>
    <scope>NUCLEOTIDE SEQUENCE</scope>
    <source>
        <strain evidence="11">AEG42_29</strain>
    </source>
</reference>
<dbReference type="CDD" id="cd03259">
    <property type="entry name" value="ABC_Carb_Solutes_like"/>
    <property type="match status" value="1"/>
</dbReference>
<dbReference type="GO" id="GO:0005524">
    <property type="term" value="F:ATP binding"/>
    <property type="evidence" value="ECO:0007669"/>
    <property type="project" value="UniProtKB-KW"/>
</dbReference>
<keyword evidence="8" id="KW-0472">Membrane</keyword>
<dbReference type="InterPro" id="IPR008995">
    <property type="entry name" value="Mo/tungstate-bd_C_term_dom"/>
</dbReference>
<evidence type="ECO:0000256" key="3">
    <source>
        <dbReference type="ARBA" id="ARBA00022496"/>
    </source>
</evidence>
<keyword evidence="7" id="KW-0406">Ion transport</keyword>
<dbReference type="InterPro" id="IPR050093">
    <property type="entry name" value="ABC_SmlMolc_Importer"/>
</dbReference>
<evidence type="ECO:0000256" key="6">
    <source>
        <dbReference type="ARBA" id="ARBA00023004"/>
    </source>
</evidence>
<evidence type="ECO:0000256" key="8">
    <source>
        <dbReference type="ARBA" id="ARBA00023136"/>
    </source>
</evidence>
<proteinExistence type="predicted"/>
<dbReference type="PANTHER" id="PTHR42781">
    <property type="entry name" value="SPERMIDINE/PUTRESCINE IMPORT ATP-BINDING PROTEIN POTA"/>
    <property type="match status" value="1"/>
</dbReference>
<dbReference type="PROSITE" id="PS50893">
    <property type="entry name" value="ABC_TRANSPORTER_2"/>
    <property type="match status" value="1"/>
</dbReference>
<keyword evidence="3" id="KW-0410">Iron transport</keyword>
<dbReference type="Pfam" id="PF00005">
    <property type="entry name" value="ABC_tran"/>
    <property type="match status" value="1"/>
</dbReference>
<evidence type="ECO:0000256" key="1">
    <source>
        <dbReference type="ARBA" id="ARBA00022448"/>
    </source>
</evidence>
<dbReference type="Pfam" id="PF08402">
    <property type="entry name" value="TOBE_2"/>
    <property type="match status" value="1"/>
</dbReference>
<dbReference type="GO" id="GO:0043190">
    <property type="term" value="C:ATP-binding cassette (ABC) transporter complex"/>
    <property type="evidence" value="ECO:0007669"/>
    <property type="project" value="InterPro"/>
</dbReference>
<dbReference type="InterPro" id="IPR015853">
    <property type="entry name" value="ABC_transpr_FbpC"/>
</dbReference>
<dbReference type="GO" id="GO:0015418">
    <property type="term" value="F:ABC-type quaternary ammonium compound transporting activity"/>
    <property type="evidence" value="ECO:0007669"/>
    <property type="project" value="UniProtKB-EC"/>
</dbReference>
<evidence type="ECO:0000256" key="5">
    <source>
        <dbReference type="ARBA" id="ARBA00022840"/>
    </source>
</evidence>
<evidence type="ECO:0000259" key="10">
    <source>
        <dbReference type="PROSITE" id="PS50893"/>
    </source>
</evidence>
<dbReference type="InterPro" id="IPR013611">
    <property type="entry name" value="Transp-assoc_OB_typ2"/>
</dbReference>
<dbReference type="InterPro" id="IPR003439">
    <property type="entry name" value="ABC_transporter-like_ATP-bd"/>
</dbReference>
<dbReference type="KEGG" id="parq:DSM112329_03821"/>
<dbReference type="RefSeq" id="WP_354698156.1">
    <property type="nucleotide sequence ID" value="NZ_CP114014.1"/>
</dbReference>
<dbReference type="Gene3D" id="3.40.50.300">
    <property type="entry name" value="P-loop containing nucleotide triphosphate hydrolases"/>
    <property type="match status" value="1"/>
</dbReference>
<dbReference type="SUPFAM" id="SSF52540">
    <property type="entry name" value="P-loop containing nucleoside triphosphate hydrolases"/>
    <property type="match status" value="1"/>
</dbReference>
<keyword evidence="1" id="KW-0813">Transport</keyword>
<dbReference type="InterPro" id="IPR017871">
    <property type="entry name" value="ABC_transporter-like_CS"/>
</dbReference>
<feature type="domain" description="ABC transporter" evidence="10">
    <location>
        <begin position="5"/>
        <end position="235"/>
    </location>
</feature>
<evidence type="ECO:0000256" key="2">
    <source>
        <dbReference type="ARBA" id="ARBA00022475"/>
    </source>
</evidence>
<evidence type="ECO:0000256" key="9">
    <source>
        <dbReference type="ARBA" id="ARBA00066388"/>
    </source>
</evidence>
<dbReference type="GO" id="GO:0016887">
    <property type="term" value="F:ATP hydrolysis activity"/>
    <property type="evidence" value="ECO:0007669"/>
    <property type="project" value="InterPro"/>
</dbReference>
<keyword evidence="2" id="KW-1003">Cell membrane</keyword>
<evidence type="ECO:0000256" key="7">
    <source>
        <dbReference type="ARBA" id="ARBA00023065"/>
    </source>
</evidence>
<keyword evidence="4" id="KW-0547">Nucleotide-binding</keyword>
<keyword evidence="6" id="KW-0408">Iron</keyword>
<keyword evidence="5 11" id="KW-0067">ATP-binding</keyword>
<accession>A0AAU7AZ83</accession>
<gene>
    <name evidence="11" type="primary">cysA_2</name>
    <name evidence="11" type="ORF">DSM112329_03821</name>
</gene>
<dbReference type="PANTHER" id="PTHR42781:SF4">
    <property type="entry name" value="SPERMIDINE_PUTRESCINE IMPORT ATP-BINDING PROTEIN POTA"/>
    <property type="match status" value="1"/>
</dbReference>
<evidence type="ECO:0000313" key="11">
    <source>
        <dbReference type="EMBL" id="XAY06943.1"/>
    </source>
</evidence>
<protein>
    <recommendedName>
        <fullName evidence="9">ABC-type quaternary amine transporter</fullName>
        <ecNumber evidence="9">7.6.2.9</ecNumber>
    </recommendedName>
</protein>
<dbReference type="EMBL" id="CP114014">
    <property type="protein sequence ID" value="XAY06943.1"/>
    <property type="molecule type" value="Genomic_DNA"/>
</dbReference>
<dbReference type="SUPFAM" id="SSF50331">
    <property type="entry name" value="MOP-like"/>
    <property type="match status" value="1"/>
</dbReference>
<name>A0AAU7AZ83_9ACTN</name>